<evidence type="ECO:0000313" key="1">
    <source>
        <dbReference type="EMBL" id="BBL04382.1"/>
    </source>
</evidence>
<evidence type="ECO:0008006" key="3">
    <source>
        <dbReference type="Google" id="ProtNLM"/>
    </source>
</evidence>
<name>A0A4Y1WU47_9BACT</name>
<dbReference type="NCBIfam" id="TIGR04549">
    <property type="entry name" value="LP_HExxH_w_tonB"/>
    <property type="match status" value="1"/>
</dbReference>
<dbReference type="InterPro" id="IPR030890">
    <property type="entry name" value="LP_HExxH_w_TonB"/>
</dbReference>
<dbReference type="SUPFAM" id="SSF55486">
    <property type="entry name" value="Metalloproteases ('zincins'), catalytic domain"/>
    <property type="match status" value="1"/>
</dbReference>
<accession>A0A4Y1WU47</accession>
<proteinExistence type="predicted"/>
<keyword evidence="2" id="KW-1185">Reference proteome</keyword>
<reference evidence="2" key="1">
    <citation type="submission" date="2019-06" db="EMBL/GenBank/DDBJ databases">
        <title>Alistipes onderdonkii subsp. vulgaris subsp. nov., Alistipes dispar sp. nov. and Alistipes communis sp. nov., isolated from human faeces, and creation of Alistipes onderdonkii subsp. onderdonkii subsp. nov.</title>
        <authorList>
            <person name="Sakamoto M."/>
            <person name="Ikeyama N."/>
            <person name="Ogata Y."/>
            <person name="Suda W."/>
            <person name="Iino T."/>
            <person name="Hattori M."/>
            <person name="Ohkuma M."/>
        </authorList>
    </citation>
    <scope>NUCLEOTIDE SEQUENCE [LARGE SCALE GENOMIC DNA]</scope>
    <source>
        <strain evidence="2">5CBH24</strain>
    </source>
</reference>
<dbReference type="Gene3D" id="3.40.390.70">
    <property type="match status" value="1"/>
</dbReference>
<dbReference type="AlphaFoldDB" id="A0A4Y1WU47"/>
<organism evidence="1 2">
    <name type="scientific">Alistipes communis</name>
    <dbReference type="NCBI Taxonomy" id="2585118"/>
    <lineage>
        <taxon>Bacteria</taxon>
        <taxon>Pseudomonadati</taxon>
        <taxon>Bacteroidota</taxon>
        <taxon>Bacteroidia</taxon>
        <taxon>Bacteroidales</taxon>
        <taxon>Rikenellaceae</taxon>
        <taxon>Alistipes</taxon>
    </lineage>
</organism>
<dbReference type="KEGG" id="acou:A5CBH24_16950"/>
<gene>
    <name evidence="1" type="ORF">A5CBH24_16950</name>
</gene>
<dbReference type="Pfam" id="PF15890">
    <property type="entry name" value="Peptidase_Mx1"/>
    <property type="match status" value="1"/>
</dbReference>
<protein>
    <recommendedName>
        <fullName evidence="3">Substrate import-associated zinc metallohydrolase lipoprotein</fullName>
    </recommendedName>
</protein>
<sequence length="313" mass="35838">MKDMKRYNNIFLAALFGATLLLGGCREEEKIADDLYIPGLGGEEYAENELDKWLYQNYTLPYNIDVVYRWDAAQAYSSLSEVQLVPVEFDAVQPMMAALRDVWFEPYIQATGNSQDFLKEVAPKKIVLVGSPEYQNGSYKLGQAEGGRKILLLNVNNFDASDENELKESLHTIVHEFTHILHQTKLFDKKYQEISTGRYNSNWTLLKDPEARRLGFITSYAMLNKDEDFAEMVSGILVFGYDWFKDTVLAEAEKSTENPNAKADLEAKLAIVESYFKETWNIEFFDNETSGEKGLETYFREAIEKVVSNPPTK</sequence>
<evidence type="ECO:0000313" key="2">
    <source>
        <dbReference type="Proteomes" id="UP000318946"/>
    </source>
</evidence>
<dbReference type="Proteomes" id="UP000318946">
    <property type="component" value="Chromosome"/>
</dbReference>
<dbReference type="PROSITE" id="PS51257">
    <property type="entry name" value="PROKAR_LIPOPROTEIN"/>
    <property type="match status" value="1"/>
</dbReference>
<dbReference type="EMBL" id="AP019735">
    <property type="protein sequence ID" value="BBL04382.1"/>
    <property type="molecule type" value="Genomic_DNA"/>
</dbReference>